<dbReference type="EMBL" id="JARRAF010000007">
    <property type="protein sequence ID" value="MDK2124092.1"/>
    <property type="molecule type" value="Genomic_DNA"/>
</dbReference>
<evidence type="ECO:0000256" key="7">
    <source>
        <dbReference type="RuleBase" id="RU000405"/>
    </source>
</evidence>
<evidence type="ECO:0000313" key="10">
    <source>
        <dbReference type="Proteomes" id="UP001172778"/>
    </source>
</evidence>
<dbReference type="Proteomes" id="UP001172778">
    <property type="component" value="Unassembled WGS sequence"/>
</dbReference>
<keyword evidence="10" id="KW-1185">Reference proteome</keyword>
<evidence type="ECO:0000256" key="4">
    <source>
        <dbReference type="ARBA" id="ARBA00022989"/>
    </source>
</evidence>
<dbReference type="PANTHER" id="PTHR11920:SF335">
    <property type="entry name" value="GUANYLATE CYCLASE"/>
    <property type="match status" value="1"/>
</dbReference>
<dbReference type="InterPro" id="IPR050401">
    <property type="entry name" value="Cyclic_nucleotide_synthase"/>
</dbReference>
<keyword evidence="5" id="KW-0472">Membrane</keyword>
<dbReference type="PANTHER" id="PTHR11920">
    <property type="entry name" value="GUANYLYL CYCLASE"/>
    <property type="match status" value="1"/>
</dbReference>
<dbReference type="SMART" id="SM00044">
    <property type="entry name" value="CYCc"/>
    <property type="match status" value="1"/>
</dbReference>
<dbReference type="PROSITE" id="PS50125">
    <property type="entry name" value="GUANYLATE_CYCLASE_2"/>
    <property type="match status" value="1"/>
</dbReference>
<sequence length="254" mass="27905">MNERKRRALLSPTIERLLQQHNPSIDEGYRRVWETEAKRNANFLRNILPDRIASRLKTPDSIVAEGHPDVSILFADIVNFTHLSGELTPQAVVEMLDGFFTPIDLLCERHSLEKIKTVGDAYMLAGGLETDPAFTHTQRVLDAAFDIITLAQQHPPVAGAPFGVRVGIATGPIIAGVIGRKKVTYDLWGDTVNIASRMCSEAEPMQIAMDELTYLSLSDQIGQLTAEQVEIRGKGSMKIYRISPPSSPGSIATG</sequence>
<evidence type="ECO:0000256" key="2">
    <source>
        <dbReference type="ARBA" id="ARBA00022692"/>
    </source>
</evidence>
<dbReference type="PROSITE" id="PS00452">
    <property type="entry name" value="GUANYLATE_CYCLASE_1"/>
    <property type="match status" value="1"/>
</dbReference>
<evidence type="ECO:0000313" key="9">
    <source>
        <dbReference type="EMBL" id="MDK2124092.1"/>
    </source>
</evidence>
<evidence type="ECO:0000256" key="1">
    <source>
        <dbReference type="ARBA" id="ARBA00004370"/>
    </source>
</evidence>
<protein>
    <submittedName>
        <fullName evidence="9">Adenylate/guanylate cyclase domain-containing protein</fullName>
        <ecNumber evidence="9">4.6.1.-</ecNumber>
    </submittedName>
</protein>
<name>A0ABT7DZL2_9NEIS</name>
<dbReference type="EC" id="4.6.1.-" evidence="9"/>
<accession>A0ABT7DZL2</accession>
<dbReference type="InterPro" id="IPR029787">
    <property type="entry name" value="Nucleotide_cyclase"/>
</dbReference>
<dbReference type="Gene3D" id="3.30.70.1230">
    <property type="entry name" value="Nucleotide cyclase"/>
    <property type="match status" value="1"/>
</dbReference>
<dbReference type="RefSeq" id="WP_284100394.1">
    <property type="nucleotide sequence ID" value="NZ_JARRAF010000007.1"/>
</dbReference>
<comment type="subcellular location">
    <subcellularLocation>
        <location evidence="1">Membrane</location>
    </subcellularLocation>
</comment>
<organism evidence="9 10">
    <name type="scientific">Parachitinimonas caeni</name>
    <dbReference type="NCBI Taxonomy" id="3031301"/>
    <lineage>
        <taxon>Bacteria</taxon>
        <taxon>Pseudomonadati</taxon>
        <taxon>Pseudomonadota</taxon>
        <taxon>Betaproteobacteria</taxon>
        <taxon>Neisseriales</taxon>
        <taxon>Chitinibacteraceae</taxon>
        <taxon>Parachitinimonas</taxon>
    </lineage>
</organism>
<keyword evidence="4" id="KW-1133">Transmembrane helix</keyword>
<feature type="domain" description="Guanylate cyclase" evidence="8">
    <location>
        <begin position="71"/>
        <end position="199"/>
    </location>
</feature>
<comment type="caution">
    <text evidence="9">The sequence shown here is derived from an EMBL/GenBank/DDBJ whole genome shotgun (WGS) entry which is preliminary data.</text>
</comment>
<dbReference type="SUPFAM" id="SSF55073">
    <property type="entry name" value="Nucleotide cyclase"/>
    <property type="match status" value="1"/>
</dbReference>
<evidence type="ECO:0000256" key="6">
    <source>
        <dbReference type="ARBA" id="ARBA00023239"/>
    </source>
</evidence>
<keyword evidence="2" id="KW-0812">Transmembrane</keyword>
<dbReference type="GO" id="GO:0016829">
    <property type="term" value="F:lyase activity"/>
    <property type="evidence" value="ECO:0007669"/>
    <property type="project" value="UniProtKB-KW"/>
</dbReference>
<keyword evidence="6 7" id="KW-0456">Lyase</keyword>
<gene>
    <name evidence="9" type="ORF">PZA18_08540</name>
</gene>
<dbReference type="InterPro" id="IPR018297">
    <property type="entry name" value="A/G_cyclase_CS"/>
</dbReference>
<comment type="similarity">
    <text evidence="7">Belongs to the adenylyl cyclase class-4/guanylyl cyclase family.</text>
</comment>
<dbReference type="Pfam" id="PF00211">
    <property type="entry name" value="Guanylate_cyc"/>
    <property type="match status" value="1"/>
</dbReference>
<evidence type="ECO:0000256" key="5">
    <source>
        <dbReference type="ARBA" id="ARBA00023136"/>
    </source>
</evidence>
<evidence type="ECO:0000256" key="3">
    <source>
        <dbReference type="ARBA" id="ARBA00022741"/>
    </source>
</evidence>
<dbReference type="CDD" id="cd07302">
    <property type="entry name" value="CHD"/>
    <property type="match status" value="1"/>
</dbReference>
<keyword evidence="3" id="KW-0547">Nucleotide-binding</keyword>
<proteinExistence type="inferred from homology"/>
<dbReference type="InterPro" id="IPR001054">
    <property type="entry name" value="A/G_cyclase"/>
</dbReference>
<evidence type="ECO:0000259" key="8">
    <source>
        <dbReference type="PROSITE" id="PS50125"/>
    </source>
</evidence>
<reference evidence="9" key="1">
    <citation type="submission" date="2023-03" db="EMBL/GenBank/DDBJ databases">
        <title>Chitinimonas shenzhenensis gen. nov., sp. nov., a novel member of family Burkholderiaceae isolated from activated sludge collected in Shen Zhen, China.</title>
        <authorList>
            <person name="Wang X."/>
        </authorList>
    </citation>
    <scope>NUCLEOTIDE SEQUENCE</scope>
    <source>
        <strain evidence="9">DQS-5</strain>
    </source>
</reference>